<comment type="subcellular location">
    <subcellularLocation>
        <location evidence="1 5 6">Nucleus</location>
    </subcellularLocation>
</comment>
<dbReference type="InterPro" id="IPR009057">
    <property type="entry name" value="Homeodomain-like_sf"/>
</dbReference>
<dbReference type="CDD" id="cd00086">
    <property type="entry name" value="homeodomain"/>
    <property type="match status" value="1"/>
</dbReference>
<dbReference type="PROSITE" id="PS00027">
    <property type="entry name" value="HOMEOBOX_1"/>
    <property type="match status" value="1"/>
</dbReference>
<dbReference type="EMBL" id="JXXN02001701">
    <property type="protein sequence ID" value="THD24249.1"/>
    <property type="molecule type" value="Genomic_DNA"/>
</dbReference>
<evidence type="ECO:0000256" key="7">
    <source>
        <dbReference type="SAM" id="MobiDB-lite"/>
    </source>
</evidence>
<keyword evidence="11" id="KW-1185">Reference proteome</keyword>
<evidence type="ECO:0000313" key="10">
    <source>
        <dbReference type="EMBL" id="THD24249.1"/>
    </source>
</evidence>
<dbReference type="GO" id="GO:0000978">
    <property type="term" value="F:RNA polymerase II cis-regulatory region sequence-specific DNA binding"/>
    <property type="evidence" value="ECO:0007669"/>
    <property type="project" value="TreeGrafter"/>
</dbReference>
<dbReference type="PROSITE" id="PS50071">
    <property type="entry name" value="HOMEOBOX_2"/>
    <property type="match status" value="1"/>
</dbReference>
<dbReference type="PRINTS" id="PR00028">
    <property type="entry name" value="POUDOMAIN"/>
</dbReference>
<dbReference type="SMART" id="SM00389">
    <property type="entry name" value="HOX"/>
    <property type="match status" value="1"/>
</dbReference>
<dbReference type="SMART" id="SM00352">
    <property type="entry name" value="POU"/>
    <property type="match status" value="1"/>
</dbReference>
<dbReference type="AlphaFoldDB" id="A0A4E0R6M5"/>
<dbReference type="SUPFAM" id="SSF47413">
    <property type="entry name" value="lambda repressor-like DNA-binding domains"/>
    <property type="match status" value="1"/>
</dbReference>
<dbReference type="Pfam" id="PF00157">
    <property type="entry name" value="Pou"/>
    <property type="match status" value="1"/>
</dbReference>
<evidence type="ECO:0000313" key="11">
    <source>
        <dbReference type="Proteomes" id="UP000230066"/>
    </source>
</evidence>
<evidence type="ECO:0000256" key="4">
    <source>
        <dbReference type="ARBA" id="ARBA00023242"/>
    </source>
</evidence>
<evidence type="ECO:0000259" key="8">
    <source>
        <dbReference type="PROSITE" id="PS50071"/>
    </source>
</evidence>
<name>A0A4E0R6M5_FASHE</name>
<evidence type="ECO:0008006" key="12">
    <source>
        <dbReference type="Google" id="ProtNLM"/>
    </source>
</evidence>
<proteinExistence type="predicted"/>
<feature type="domain" description="POU-specific" evidence="9">
    <location>
        <begin position="123"/>
        <end position="197"/>
    </location>
</feature>
<dbReference type="InterPro" id="IPR050255">
    <property type="entry name" value="POU_domain_TF"/>
</dbReference>
<dbReference type="PROSITE" id="PS51179">
    <property type="entry name" value="POU_3"/>
    <property type="match status" value="1"/>
</dbReference>
<reference evidence="10" key="1">
    <citation type="submission" date="2019-03" db="EMBL/GenBank/DDBJ databases">
        <title>Improved annotation for the trematode Fasciola hepatica.</title>
        <authorList>
            <person name="Choi Y.-J."/>
            <person name="Martin J."/>
            <person name="Mitreva M."/>
        </authorList>
    </citation>
    <scope>NUCLEOTIDE SEQUENCE [LARGE SCALE GENOMIC DNA]</scope>
</reference>
<organism evidence="10 11">
    <name type="scientific">Fasciola hepatica</name>
    <name type="common">Liver fluke</name>
    <dbReference type="NCBI Taxonomy" id="6192"/>
    <lineage>
        <taxon>Eukaryota</taxon>
        <taxon>Metazoa</taxon>
        <taxon>Spiralia</taxon>
        <taxon>Lophotrochozoa</taxon>
        <taxon>Platyhelminthes</taxon>
        <taxon>Trematoda</taxon>
        <taxon>Digenea</taxon>
        <taxon>Plagiorchiida</taxon>
        <taxon>Echinostomata</taxon>
        <taxon>Echinostomatoidea</taxon>
        <taxon>Fasciolidae</taxon>
        <taxon>Fasciola</taxon>
    </lineage>
</organism>
<dbReference type="InterPro" id="IPR001356">
    <property type="entry name" value="HD"/>
</dbReference>
<keyword evidence="4 5" id="KW-0539">Nucleus</keyword>
<protein>
    <recommendedName>
        <fullName evidence="12">POU domain protein</fullName>
    </recommendedName>
</protein>
<evidence type="ECO:0000256" key="1">
    <source>
        <dbReference type="ARBA" id="ARBA00004123"/>
    </source>
</evidence>
<keyword evidence="3 5" id="KW-0371">Homeobox</keyword>
<dbReference type="PANTHER" id="PTHR11636:SF76">
    <property type="entry name" value="PROTEIN NUBBIN"/>
    <property type="match status" value="1"/>
</dbReference>
<dbReference type="GO" id="GO:0005634">
    <property type="term" value="C:nucleus"/>
    <property type="evidence" value="ECO:0007669"/>
    <property type="project" value="UniProtKB-SubCell"/>
</dbReference>
<evidence type="ECO:0000256" key="6">
    <source>
        <dbReference type="RuleBase" id="RU000682"/>
    </source>
</evidence>
<dbReference type="InterPro" id="IPR000327">
    <property type="entry name" value="POU_dom"/>
</dbReference>
<dbReference type="InterPro" id="IPR017970">
    <property type="entry name" value="Homeobox_CS"/>
</dbReference>
<evidence type="ECO:0000256" key="3">
    <source>
        <dbReference type="ARBA" id="ARBA00023155"/>
    </source>
</evidence>
<dbReference type="Gene3D" id="1.10.260.40">
    <property type="entry name" value="lambda repressor-like DNA-binding domains"/>
    <property type="match status" value="1"/>
</dbReference>
<feature type="region of interest" description="Disordered" evidence="7">
    <location>
        <begin position="102"/>
        <end position="127"/>
    </location>
</feature>
<evidence type="ECO:0000256" key="2">
    <source>
        <dbReference type="ARBA" id="ARBA00023125"/>
    </source>
</evidence>
<dbReference type="Pfam" id="PF00046">
    <property type="entry name" value="Homeodomain"/>
    <property type="match status" value="1"/>
</dbReference>
<dbReference type="InterPro" id="IPR013847">
    <property type="entry name" value="POU"/>
</dbReference>
<dbReference type="Gene3D" id="1.10.10.60">
    <property type="entry name" value="Homeodomain-like"/>
    <property type="match status" value="1"/>
</dbReference>
<evidence type="ECO:0000256" key="5">
    <source>
        <dbReference type="PROSITE-ProRule" id="PRU00108"/>
    </source>
</evidence>
<gene>
    <name evidence="10" type="ORF">D915_004857</name>
</gene>
<feature type="compositionally biased region" description="Polar residues" evidence="7">
    <location>
        <begin position="102"/>
        <end position="120"/>
    </location>
</feature>
<feature type="domain" description="Homeobox" evidence="8">
    <location>
        <begin position="233"/>
        <end position="292"/>
    </location>
</feature>
<dbReference type="InterPro" id="IPR010982">
    <property type="entry name" value="Lambda_DNA-bd_dom_sf"/>
</dbReference>
<keyword evidence="2 5" id="KW-0238">DNA-binding</keyword>
<sequence length="292" mass="33777">MGSYALSDIITLYDPLQEPFAAYITFINDDGCKIHVPVPPANRKDLLNLPEASFLEDLNNQLEEECRNTDPEYGPLLKPNSEFALKVRVHPRYRILSTPAQSNRNLRSSQVDSPSKQNEQTSRKTVDLSNPRELVEAFIARRNEMKLCQRDVAQSFKLLYNIDRSPTFIHRFETMSLSVSNFVVVRPVIRQWLKDTESVESRDSIVRAVTECDSSRASNKPLRSKPVSTFVTLPKRRARTIMTKHMRKILEATFLQNPVPSREARKELAENMGLDAEVIRVWFCNRRNKERR</sequence>
<comment type="caution">
    <text evidence="10">The sequence shown here is derived from an EMBL/GenBank/DDBJ whole genome shotgun (WGS) entry which is preliminary data.</text>
</comment>
<dbReference type="Proteomes" id="UP000230066">
    <property type="component" value="Unassembled WGS sequence"/>
</dbReference>
<dbReference type="PANTHER" id="PTHR11636">
    <property type="entry name" value="POU DOMAIN"/>
    <property type="match status" value="1"/>
</dbReference>
<accession>A0A4E0R6M5</accession>
<evidence type="ECO:0000259" key="9">
    <source>
        <dbReference type="PROSITE" id="PS51179"/>
    </source>
</evidence>
<dbReference type="SUPFAM" id="SSF46689">
    <property type="entry name" value="Homeodomain-like"/>
    <property type="match status" value="1"/>
</dbReference>
<dbReference type="GO" id="GO:0000981">
    <property type="term" value="F:DNA-binding transcription factor activity, RNA polymerase II-specific"/>
    <property type="evidence" value="ECO:0007669"/>
    <property type="project" value="InterPro"/>
</dbReference>